<organism evidence="1 2">
    <name type="scientific">Ancylostoma ceylanicum</name>
    <dbReference type="NCBI Taxonomy" id="53326"/>
    <lineage>
        <taxon>Eukaryota</taxon>
        <taxon>Metazoa</taxon>
        <taxon>Ecdysozoa</taxon>
        <taxon>Nematoda</taxon>
        <taxon>Chromadorea</taxon>
        <taxon>Rhabditida</taxon>
        <taxon>Rhabditina</taxon>
        <taxon>Rhabditomorpha</taxon>
        <taxon>Strongyloidea</taxon>
        <taxon>Ancylostomatidae</taxon>
        <taxon>Ancylostomatinae</taxon>
        <taxon>Ancylostoma</taxon>
    </lineage>
</organism>
<keyword evidence="2" id="KW-1185">Reference proteome</keyword>
<dbReference type="EMBL" id="JARK01001412">
    <property type="protein sequence ID" value="EYC06349.1"/>
    <property type="molecule type" value="Genomic_DNA"/>
</dbReference>
<dbReference type="AlphaFoldDB" id="A0A016TTH6"/>
<accession>A0A016TTH6</accession>
<proteinExistence type="predicted"/>
<sequence>MTAPDIRAARIGSPHRLVKVQYTGWPIIMVTPCRLPLLQFILDYCFFQECSFAHFVALVCRFQYLCVTRAIPESFFLTAVAKLTPIFKTIVFWHALFSKG</sequence>
<gene>
    <name evidence="1" type="primary">Acey_s0076.g1011</name>
    <name evidence="1" type="ORF">Y032_0076g1011</name>
</gene>
<reference evidence="2" key="1">
    <citation type="journal article" date="2015" name="Nat. Genet.">
        <title>The genome and transcriptome of the zoonotic hookworm Ancylostoma ceylanicum identify infection-specific gene families.</title>
        <authorList>
            <person name="Schwarz E.M."/>
            <person name="Hu Y."/>
            <person name="Antoshechkin I."/>
            <person name="Miller M.M."/>
            <person name="Sternberg P.W."/>
            <person name="Aroian R.V."/>
        </authorList>
    </citation>
    <scope>NUCLEOTIDE SEQUENCE</scope>
    <source>
        <strain evidence="2">HY135</strain>
    </source>
</reference>
<comment type="caution">
    <text evidence="1">The sequence shown here is derived from an EMBL/GenBank/DDBJ whole genome shotgun (WGS) entry which is preliminary data.</text>
</comment>
<dbReference type="Proteomes" id="UP000024635">
    <property type="component" value="Unassembled WGS sequence"/>
</dbReference>
<evidence type="ECO:0000313" key="1">
    <source>
        <dbReference type="EMBL" id="EYC06349.1"/>
    </source>
</evidence>
<protein>
    <submittedName>
        <fullName evidence="1">Uncharacterized protein</fullName>
    </submittedName>
</protein>
<name>A0A016TTH6_9BILA</name>
<evidence type="ECO:0000313" key="2">
    <source>
        <dbReference type="Proteomes" id="UP000024635"/>
    </source>
</evidence>